<dbReference type="SMART" id="SM00989">
    <property type="entry name" value="V4R"/>
    <property type="match status" value="1"/>
</dbReference>
<dbReference type="Proteomes" id="UP000622653">
    <property type="component" value="Unassembled WGS sequence"/>
</dbReference>
<evidence type="ECO:0000313" key="3">
    <source>
        <dbReference type="EMBL" id="MBF4500997.1"/>
    </source>
</evidence>
<dbReference type="AlphaFoldDB" id="A0A8J7G4C3"/>
<feature type="domain" description="4-vinyl reductase 4VR" evidence="2">
    <location>
        <begin position="116"/>
        <end position="178"/>
    </location>
</feature>
<dbReference type="PANTHER" id="PTHR33744:SF1">
    <property type="entry name" value="DNA-BINDING TRANSCRIPTIONAL ACTIVATOR ADER"/>
    <property type="match status" value="1"/>
</dbReference>
<organism evidence="3 4">
    <name type="scientific">Savagea serpentis</name>
    <dbReference type="NCBI Taxonomy" id="2785297"/>
    <lineage>
        <taxon>Bacteria</taxon>
        <taxon>Bacillati</taxon>
        <taxon>Bacillota</taxon>
        <taxon>Bacilli</taxon>
        <taxon>Bacillales</taxon>
        <taxon>Caryophanaceae</taxon>
        <taxon>Savagea</taxon>
    </lineage>
</organism>
<dbReference type="Pfam" id="PF13556">
    <property type="entry name" value="HTH_30"/>
    <property type="match status" value="1"/>
</dbReference>
<keyword evidence="4" id="KW-1185">Reference proteome</keyword>
<dbReference type="SUPFAM" id="SSF111126">
    <property type="entry name" value="Ligand-binding domain in the NO signalling and Golgi transport"/>
    <property type="match status" value="1"/>
</dbReference>
<dbReference type="Pfam" id="PF06505">
    <property type="entry name" value="XylR_N"/>
    <property type="match status" value="1"/>
</dbReference>
<proteinExistence type="inferred from homology"/>
<name>A0A8J7G4C3_9BACL</name>
<dbReference type="Pfam" id="PF17853">
    <property type="entry name" value="GGDEF_2"/>
    <property type="match status" value="1"/>
</dbReference>
<dbReference type="InterPro" id="IPR042070">
    <property type="entry name" value="PucR_C-HTH_sf"/>
</dbReference>
<dbReference type="InterPro" id="IPR041522">
    <property type="entry name" value="CdaR_GGDEF"/>
</dbReference>
<accession>A0A8J7G4C3</accession>
<comment type="similarity">
    <text evidence="1">Belongs to the CdaR family.</text>
</comment>
<dbReference type="PANTHER" id="PTHR33744">
    <property type="entry name" value="CARBOHYDRATE DIACID REGULATOR"/>
    <property type="match status" value="1"/>
</dbReference>
<sequence length="577" mass="67523">MKANQLFLEEMLDVNRRTGVIRLHEERVVLFSNEALGILSSDLIHTLGIERAKGFLMRFGWSWGYRDAETLQAKYDWTSLKELLLAGPVMHTIAGVVTVEPDQIEITDDALFFSGYWRNSYEADLHLLKHGVREEFSCWSLLGYASGYLSASFGHKVLAYELTCRAKGDEACYFEARTVEHLDACHQKDLKYYKEESMNDILEDTYRQMELLHQHIDEAKQFRDLLTEHFLSDENIETTLSLLRDCLQKTVRVEKYGAIIASSTVEPPLEQREEIRYPIVSKDELLGSLLIDVEEPLTQREELLVQQALVVLKIQMYHELKMMESIWTKRSNFIDDIVNGRFTSDSTLRHQAALFELDADASYMVVSFKLSRKEDSEEAVAYLSHHYEEFQTFMREGYVTMLISEQMEERYRLFATTILQEMTDQFPRSRIYIGVGREVEQLRDISKSYVDAKRLCDFLSLVYPHQNHMTNYSSVQSVMMFINNTNHDELIEFYESVIGEIIEYDRDNETELLITLKIFLDYNGNLQQTADELHLSIAGLRYRLERIEKLSKMDLKSGHDRFQYQFAIQIHFLLQII</sequence>
<dbReference type="Gene3D" id="3.30.1380.20">
    <property type="entry name" value="Trafficking protein particle complex subunit 3"/>
    <property type="match status" value="1"/>
</dbReference>
<dbReference type="InterPro" id="IPR025736">
    <property type="entry name" value="PucR_C-HTH_dom"/>
</dbReference>
<gene>
    <name evidence="3" type="ORF">IRY55_06410</name>
</gene>
<reference evidence="3" key="1">
    <citation type="submission" date="2020-11" db="EMBL/GenBank/DDBJ databases">
        <title>Multidrug resistant novel bacterium Savagea serpentis sp. nov., isolated from the scats of a vine snake (Ahaetulla nasuta).</title>
        <authorList>
            <person name="Venkata Ramana V."/>
            <person name="Vikas Patil S."/>
            <person name="Yogita Lugani V."/>
        </authorList>
    </citation>
    <scope>NUCLEOTIDE SEQUENCE</scope>
    <source>
        <strain evidence="3">SN6</strain>
    </source>
</reference>
<evidence type="ECO:0000256" key="1">
    <source>
        <dbReference type="ARBA" id="ARBA00006754"/>
    </source>
</evidence>
<protein>
    <submittedName>
        <fullName evidence="3">XylR N-terminal domain-containing protein</fullName>
    </submittedName>
</protein>
<dbReference type="InterPro" id="IPR004096">
    <property type="entry name" value="V4R"/>
</dbReference>
<dbReference type="InterPro" id="IPR010523">
    <property type="entry name" value="XylR_N"/>
</dbReference>
<dbReference type="InterPro" id="IPR024096">
    <property type="entry name" value="NO_sig/Golgi_transp_ligand-bd"/>
</dbReference>
<dbReference type="InterPro" id="IPR051448">
    <property type="entry name" value="CdaR-like_regulators"/>
</dbReference>
<dbReference type="RefSeq" id="WP_194562482.1">
    <property type="nucleotide sequence ID" value="NZ_JADKPV010000002.1"/>
</dbReference>
<dbReference type="Gene3D" id="1.10.10.2840">
    <property type="entry name" value="PucR C-terminal helix-turn-helix domain"/>
    <property type="match status" value="1"/>
</dbReference>
<evidence type="ECO:0000259" key="2">
    <source>
        <dbReference type="SMART" id="SM00989"/>
    </source>
</evidence>
<evidence type="ECO:0000313" key="4">
    <source>
        <dbReference type="Proteomes" id="UP000622653"/>
    </source>
</evidence>
<dbReference type="EMBL" id="JADKPV010000002">
    <property type="protein sequence ID" value="MBF4500997.1"/>
    <property type="molecule type" value="Genomic_DNA"/>
</dbReference>
<comment type="caution">
    <text evidence="3">The sequence shown here is derived from an EMBL/GenBank/DDBJ whole genome shotgun (WGS) entry which is preliminary data.</text>
</comment>